<dbReference type="Gene3D" id="3.30.565.10">
    <property type="entry name" value="Histidine kinase-like ATPase, C-terminal domain"/>
    <property type="match status" value="1"/>
</dbReference>
<dbReference type="CDD" id="cd16917">
    <property type="entry name" value="HATPase_UhpB-NarQ-NarX-like"/>
    <property type="match status" value="1"/>
</dbReference>
<dbReference type="PANTHER" id="PTHR24421">
    <property type="entry name" value="NITRATE/NITRITE SENSOR PROTEIN NARX-RELATED"/>
    <property type="match status" value="1"/>
</dbReference>
<keyword evidence="8" id="KW-0902">Two-component regulatory system</keyword>
<sequence>MERMPGLLRSVWDEPSPADPPRRVWRDWVLFGGFAVAVVCEVLTRPDLPWRWFAGAAALAVVPTLLWRRTHPLAAVGAAFAVCGLGPLVTGHDLGLNAFVFVVFLAYAMTRWGGGRQIVIGSAIIVAKLGFSLLMGHTGWTDTIGGFGILFAVTALGLAVRYRFRARQRELDQVKLLERERLARDLHDTVAHHVSAMIIRAQAGLATAPVNPDAATDALRLIEAEASRALAEMRGIVRVLRADEPAGLTPTPRVTDLHDLAGRQRLGPVVDVVVEGDVDDLPAPIGTAIYRLAQESVTNARRHARNASRIEVSVEADESSVRLRVTDDGEATPARAAGSGGFGLVGMIERAGLVGGTCEAGPGPVRGWTVTAVLPRA</sequence>
<dbReference type="InterPro" id="IPR036890">
    <property type="entry name" value="HATPase_C_sf"/>
</dbReference>
<keyword evidence="13" id="KW-1185">Reference proteome</keyword>
<dbReference type="PANTHER" id="PTHR24421:SF10">
    <property type="entry name" value="NITRATE_NITRITE SENSOR PROTEIN NARQ"/>
    <property type="match status" value="1"/>
</dbReference>
<feature type="transmembrane region" description="Helical" evidence="9">
    <location>
        <begin position="73"/>
        <end position="89"/>
    </location>
</feature>
<keyword evidence="5" id="KW-0547">Nucleotide-binding</keyword>
<dbReference type="Pfam" id="PF07730">
    <property type="entry name" value="HisKA_3"/>
    <property type="match status" value="1"/>
</dbReference>
<feature type="transmembrane region" description="Helical" evidence="9">
    <location>
        <begin position="28"/>
        <end position="44"/>
    </location>
</feature>
<evidence type="ECO:0000313" key="12">
    <source>
        <dbReference type="EMBL" id="GAA2388021.1"/>
    </source>
</evidence>
<feature type="domain" description="Signal transduction histidine kinase subgroup 3 dimerisation and phosphoacceptor" evidence="11">
    <location>
        <begin position="178"/>
        <end position="243"/>
    </location>
</feature>
<evidence type="ECO:0000256" key="2">
    <source>
        <dbReference type="ARBA" id="ARBA00012438"/>
    </source>
</evidence>
<feature type="domain" description="Histidine kinase/HSP90-like ATPase" evidence="10">
    <location>
        <begin position="288"/>
        <end position="376"/>
    </location>
</feature>
<evidence type="ECO:0000256" key="5">
    <source>
        <dbReference type="ARBA" id="ARBA00022741"/>
    </source>
</evidence>
<evidence type="ECO:0000313" key="13">
    <source>
        <dbReference type="Proteomes" id="UP001501444"/>
    </source>
</evidence>
<dbReference type="InterPro" id="IPR003594">
    <property type="entry name" value="HATPase_dom"/>
</dbReference>
<keyword evidence="7" id="KW-0067">ATP-binding</keyword>
<keyword evidence="6 12" id="KW-0418">Kinase</keyword>
<proteinExistence type="predicted"/>
<dbReference type="EMBL" id="BAAARV010000110">
    <property type="protein sequence ID" value="GAA2388021.1"/>
    <property type="molecule type" value="Genomic_DNA"/>
</dbReference>
<dbReference type="GO" id="GO:0016301">
    <property type="term" value="F:kinase activity"/>
    <property type="evidence" value="ECO:0007669"/>
    <property type="project" value="UniProtKB-KW"/>
</dbReference>
<dbReference type="SUPFAM" id="SSF55874">
    <property type="entry name" value="ATPase domain of HSP90 chaperone/DNA topoisomerase II/histidine kinase"/>
    <property type="match status" value="1"/>
</dbReference>
<evidence type="ECO:0000259" key="10">
    <source>
        <dbReference type="Pfam" id="PF02518"/>
    </source>
</evidence>
<name>A0ABN3HU81_9ACTN</name>
<gene>
    <name evidence="12" type="ORF">GCM10010170_099200</name>
</gene>
<dbReference type="Gene3D" id="1.20.5.1930">
    <property type="match status" value="1"/>
</dbReference>
<evidence type="ECO:0000259" key="11">
    <source>
        <dbReference type="Pfam" id="PF07730"/>
    </source>
</evidence>
<dbReference type="InterPro" id="IPR050482">
    <property type="entry name" value="Sensor_HK_TwoCompSys"/>
</dbReference>
<organism evidence="12 13">
    <name type="scientific">Dactylosporangium salmoneum</name>
    <dbReference type="NCBI Taxonomy" id="53361"/>
    <lineage>
        <taxon>Bacteria</taxon>
        <taxon>Bacillati</taxon>
        <taxon>Actinomycetota</taxon>
        <taxon>Actinomycetes</taxon>
        <taxon>Micromonosporales</taxon>
        <taxon>Micromonosporaceae</taxon>
        <taxon>Dactylosporangium</taxon>
    </lineage>
</organism>
<dbReference type="Proteomes" id="UP001501444">
    <property type="component" value="Unassembled WGS sequence"/>
</dbReference>
<dbReference type="EC" id="2.7.13.3" evidence="2"/>
<keyword evidence="3" id="KW-0597">Phosphoprotein</keyword>
<evidence type="ECO:0000256" key="7">
    <source>
        <dbReference type="ARBA" id="ARBA00022840"/>
    </source>
</evidence>
<feature type="transmembrane region" description="Helical" evidence="9">
    <location>
        <begin position="95"/>
        <end position="112"/>
    </location>
</feature>
<evidence type="ECO:0000256" key="1">
    <source>
        <dbReference type="ARBA" id="ARBA00000085"/>
    </source>
</evidence>
<keyword evidence="9" id="KW-0812">Transmembrane</keyword>
<keyword evidence="4" id="KW-0808">Transferase</keyword>
<comment type="caution">
    <text evidence="12">The sequence shown here is derived from an EMBL/GenBank/DDBJ whole genome shotgun (WGS) entry which is preliminary data.</text>
</comment>
<comment type="catalytic activity">
    <reaction evidence="1">
        <text>ATP + protein L-histidine = ADP + protein N-phospho-L-histidine.</text>
        <dbReference type="EC" id="2.7.13.3"/>
    </reaction>
</comment>
<dbReference type="Pfam" id="PF02518">
    <property type="entry name" value="HATPase_c"/>
    <property type="match status" value="1"/>
</dbReference>
<protein>
    <recommendedName>
        <fullName evidence="2">histidine kinase</fullName>
        <ecNumber evidence="2">2.7.13.3</ecNumber>
    </recommendedName>
</protein>
<feature type="transmembrane region" description="Helical" evidence="9">
    <location>
        <begin position="144"/>
        <end position="162"/>
    </location>
</feature>
<evidence type="ECO:0000256" key="6">
    <source>
        <dbReference type="ARBA" id="ARBA00022777"/>
    </source>
</evidence>
<feature type="transmembrane region" description="Helical" evidence="9">
    <location>
        <begin position="50"/>
        <end position="66"/>
    </location>
</feature>
<evidence type="ECO:0000256" key="9">
    <source>
        <dbReference type="SAM" id="Phobius"/>
    </source>
</evidence>
<keyword evidence="9" id="KW-0472">Membrane</keyword>
<evidence type="ECO:0000256" key="3">
    <source>
        <dbReference type="ARBA" id="ARBA00022553"/>
    </source>
</evidence>
<evidence type="ECO:0000256" key="4">
    <source>
        <dbReference type="ARBA" id="ARBA00022679"/>
    </source>
</evidence>
<accession>A0ABN3HU81</accession>
<reference evidence="12 13" key="1">
    <citation type="journal article" date="2019" name="Int. J. Syst. Evol. Microbiol.">
        <title>The Global Catalogue of Microorganisms (GCM) 10K type strain sequencing project: providing services to taxonomists for standard genome sequencing and annotation.</title>
        <authorList>
            <consortium name="The Broad Institute Genomics Platform"/>
            <consortium name="The Broad Institute Genome Sequencing Center for Infectious Disease"/>
            <person name="Wu L."/>
            <person name="Ma J."/>
        </authorList>
    </citation>
    <scope>NUCLEOTIDE SEQUENCE [LARGE SCALE GENOMIC DNA]</scope>
    <source>
        <strain evidence="12 13">JCM 3272</strain>
    </source>
</reference>
<evidence type="ECO:0000256" key="8">
    <source>
        <dbReference type="ARBA" id="ARBA00023012"/>
    </source>
</evidence>
<feature type="transmembrane region" description="Helical" evidence="9">
    <location>
        <begin position="119"/>
        <end position="138"/>
    </location>
</feature>
<dbReference type="InterPro" id="IPR011712">
    <property type="entry name" value="Sig_transdc_His_kin_sub3_dim/P"/>
</dbReference>
<keyword evidence="9" id="KW-1133">Transmembrane helix</keyword>